<reference evidence="1 2" key="1">
    <citation type="submission" date="2016-09" db="EMBL/GenBank/DDBJ databases">
        <title>The draft genome of Dichanthelium oligosanthes: A C3 panicoid grass species.</title>
        <authorList>
            <person name="Studer A.J."/>
            <person name="Schnable J.C."/>
            <person name="Brutnell T.P."/>
        </authorList>
    </citation>
    <scope>NUCLEOTIDE SEQUENCE [LARGE SCALE GENOMIC DNA]</scope>
    <source>
        <strain evidence="2">cv. Kellogg 1175</strain>
        <tissue evidence="1">Leaf</tissue>
    </source>
</reference>
<name>A0A1E5V3K8_9POAL</name>
<dbReference type="AlphaFoldDB" id="A0A1E5V3K8"/>
<evidence type="ECO:0000313" key="2">
    <source>
        <dbReference type="Proteomes" id="UP000095767"/>
    </source>
</evidence>
<comment type="caution">
    <text evidence="1">The sequence shown here is derived from an EMBL/GenBank/DDBJ whole genome shotgun (WGS) entry which is preliminary data.</text>
</comment>
<dbReference type="EMBL" id="LWDX02052906">
    <property type="protein sequence ID" value="OEL19657.1"/>
    <property type="molecule type" value="Genomic_DNA"/>
</dbReference>
<organism evidence="1 2">
    <name type="scientific">Dichanthelium oligosanthes</name>
    <dbReference type="NCBI Taxonomy" id="888268"/>
    <lineage>
        <taxon>Eukaryota</taxon>
        <taxon>Viridiplantae</taxon>
        <taxon>Streptophyta</taxon>
        <taxon>Embryophyta</taxon>
        <taxon>Tracheophyta</taxon>
        <taxon>Spermatophyta</taxon>
        <taxon>Magnoliopsida</taxon>
        <taxon>Liliopsida</taxon>
        <taxon>Poales</taxon>
        <taxon>Poaceae</taxon>
        <taxon>PACMAD clade</taxon>
        <taxon>Panicoideae</taxon>
        <taxon>Panicodae</taxon>
        <taxon>Paniceae</taxon>
        <taxon>Dichantheliinae</taxon>
        <taxon>Dichanthelium</taxon>
    </lineage>
</organism>
<accession>A0A1E5V3K8</accession>
<evidence type="ECO:0000313" key="1">
    <source>
        <dbReference type="EMBL" id="OEL19657.1"/>
    </source>
</evidence>
<protein>
    <submittedName>
        <fullName evidence="1">Uncharacterized protein</fullName>
    </submittedName>
</protein>
<gene>
    <name evidence="1" type="ORF">BAE44_0019325</name>
</gene>
<dbReference type="STRING" id="888268.A0A1E5V3K8"/>
<proteinExistence type="predicted"/>
<dbReference type="Proteomes" id="UP000095767">
    <property type="component" value="Unassembled WGS sequence"/>
</dbReference>
<sequence>MFGGEDNKRRLLNDLHIVDLETMMWEE</sequence>
<keyword evidence="2" id="KW-1185">Reference proteome</keyword>